<dbReference type="AlphaFoldDB" id="A0A392T9Z3"/>
<evidence type="ECO:0000313" key="1">
    <source>
        <dbReference type="EMBL" id="MCI56936.1"/>
    </source>
</evidence>
<sequence length="92" mass="10574">MEEFRRSVKKAELPTFTGDNPAGWISRAEIYFWVQDTSPAVKVSLAQLSMEGSTFHCFNSLLDEKPDLTWEKLRLELLWIYGGLGEGDVYEK</sequence>
<feature type="non-terminal residue" evidence="1">
    <location>
        <position position="92"/>
    </location>
</feature>
<protein>
    <recommendedName>
        <fullName evidence="3">Retrotransposon gag protein</fullName>
    </recommendedName>
</protein>
<dbReference type="EMBL" id="LXQA010520808">
    <property type="protein sequence ID" value="MCI56936.1"/>
    <property type="molecule type" value="Genomic_DNA"/>
</dbReference>
<comment type="caution">
    <text evidence="1">The sequence shown here is derived from an EMBL/GenBank/DDBJ whole genome shotgun (WGS) entry which is preliminary data.</text>
</comment>
<reference evidence="1 2" key="1">
    <citation type="journal article" date="2018" name="Front. Plant Sci.">
        <title>Red Clover (Trifolium pratense) and Zigzag Clover (T. medium) - A Picture of Genomic Similarities and Differences.</title>
        <authorList>
            <person name="Dluhosova J."/>
            <person name="Istvanek J."/>
            <person name="Nedelnik J."/>
            <person name="Repkova J."/>
        </authorList>
    </citation>
    <scope>NUCLEOTIDE SEQUENCE [LARGE SCALE GENOMIC DNA]</scope>
    <source>
        <strain evidence="2">cv. 10/8</strain>
        <tissue evidence="1">Leaf</tissue>
    </source>
</reference>
<keyword evidence="2" id="KW-1185">Reference proteome</keyword>
<organism evidence="1 2">
    <name type="scientific">Trifolium medium</name>
    <dbReference type="NCBI Taxonomy" id="97028"/>
    <lineage>
        <taxon>Eukaryota</taxon>
        <taxon>Viridiplantae</taxon>
        <taxon>Streptophyta</taxon>
        <taxon>Embryophyta</taxon>
        <taxon>Tracheophyta</taxon>
        <taxon>Spermatophyta</taxon>
        <taxon>Magnoliopsida</taxon>
        <taxon>eudicotyledons</taxon>
        <taxon>Gunneridae</taxon>
        <taxon>Pentapetalae</taxon>
        <taxon>rosids</taxon>
        <taxon>fabids</taxon>
        <taxon>Fabales</taxon>
        <taxon>Fabaceae</taxon>
        <taxon>Papilionoideae</taxon>
        <taxon>50 kb inversion clade</taxon>
        <taxon>NPAAA clade</taxon>
        <taxon>Hologalegina</taxon>
        <taxon>IRL clade</taxon>
        <taxon>Trifolieae</taxon>
        <taxon>Trifolium</taxon>
    </lineage>
</organism>
<evidence type="ECO:0000313" key="2">
    <source>
        <dbReference type="Proteomes" id="UP000265520"/>
    </source>
</evidence>
<proteinExistence type="predicted"/>
<name>A0A392T9Z3_9FABA</name>
<accession>A0A392T9Z3</accession>
<evidence type="ECO:0008006" key="3">
    <source>
        <dbReference type="Google" id="ProtNLM"/>
    </source>
</evidence>
<dbReference type="Proteomes" id="UP000265520">
    <property type="component" value="Unassembled WGS sequence"/>
</dbReference>